<dbReference type="Proteomes" id="UP001200604">
    <property type="component" value="Unassembled WGS sequence"/>
</dbReference>
<evidence type="ECO:0000313" key="1">
    <source>
        <dbReference type="EMBL" id="MCF6773791.1"/>
    </source>
</evidence>
<name>A0ABS9HKB0_9CORY</name>
<proteinExistence type="predicted"/>
<evidence type="ECO:0000313" key="2">
    <source>
        <dbReference type="Proteomes" id="UP001200604"/>
    </source>
</evidence>
<protein>
    <submittedName>
        <fullName evidence="1">DUF3145 family protein</fullName>
    </submittedName>
</protein>
<accession>A0ABS9HKB0</accession>
<comment type="caution">
    <text evidence="1">The sequence shown here is derived from an EMBL/GenBank/DDBJ whole genome shotgun (WGS) entry which is preliminary data.</text>
</comment>
<gene>
    <name evidence="1" type="ORF">L3H44_05115</name>
</gene>
<reference evidence="1 2" key="1">
    <citation type="submission" date="2022-01" db="EMBL/GenBank/DDBJ databases">
        <title>Identification and Characterization of Corynebacterium sp.</title>
        <authorList>
            <person name="Luo Q."/>
            <person name="Qu P."/>
            <person name="Chen Q."/>
        </authorList>
    </citation>
    <scope>NUCLEOTIDE SEQUENCE [LARGE SCALE GENOMIC DNA]</scope>
    <source>
        <strain evidence="1 2">MC-12</strain>
    </source>
</reference>
<dbReference type="RefSeq" id="WP_082089896.1">
    <property type="nucleotide sequence ID" value="NZ_JAGSOA010000002.1"/>
</dbReference>
<dbReference type="GeneID" id="92727246"/>
<dbReference type="InterPro" id="IPR021491">
    <property type="entry name" value="DUF3145"/>
</dbReference>
<sequence>MGESKPSELEGSQLTALLGDKLRRTVMIYVDNGGAELVRQLLRTGEPFCVIEHGKSMWRFTPSLGLHVADIDELGNVVLTEHRLRAILAEATTRQGIDAAIRSALGEAWDYAPELVPAADDGAGVDLDHDYDATLVRQT</sequence>
<dbReference type="EMBL" id="JAKJKU010000002">
    <property type="protein sequence ID" value="MCF6773791.1"/>
    <property type="molecule type" value="Genomic_DNA"/>
</dbReference>
<organism evidence="1 2">
    <name type="scientific">Corynebacterium parakroppenstedtii</name>
    <dbReference type="NCBI Taxonomy" id="2828363"/>
    <lineage>
        <taxon>Bacteria</taxon>
        <taxon>Bacillati</taxon>
        <taxon>Actinomycetota</taxon>
        <taxon>Actinomycetes</taxon>
        <taxon>Mycobacteriales</taxon>
        <taxon>Corynebacteriaceae</taxon>
        <taxon>Corynebacterium</taxon>
    </lineage>
</organism>
<keyword evidence="2" id="KW-1185">Reference proteome</keyword>
<dbReference type="Pfam" id="PF11343">
    <property type="entry name" value="DUF3145"/>
    <property type="match status" value="1"/>
</dbReference>